<accession>A0A7J6LQA3</accession>
<evidence type="ECO:0000313" key="2">
    <source>
        <dbReference type="Proteomes" id="UP000591131"/>
    </source>
</evidence>
<organism evidence="1 2">
    <name type="scientific">Perkinsus chesapeaki</name>
    <name type="common">Clam parasite</name>
    <name type="synonym">Perkinsus andrewsi</name>
    <dbReference type="NCBI Taxonomy" id="330153"/>
    <lineage>
        <taxon>Eukaryota</taxon>
        <taxon>Sar</taxon>
        <taxon>Alveolata</taxon>
        <taxon>Perkinsozoa</taxon>
        <taxon>Perkinsea</taxon>
        <taxon>Perkinsida</taxon>
        <taxon>Perkinsidae</taxon>
        <taxon>Perkinsus</taxon>
    </lineage>
</organism>
<reference evidence="1 2" key="1">
    <citation type="submission" date="2020-04" db="EMBL/GenBank/DDBJ databases">
        <title>Perkinsus chesapeaki whole genome sequence.</title>
        <authorList>
            <person name="Bogema D.R."/>
        </authorList>
    </citation>
    <scope>NUCLEOTIDE SEQUENCE [LARGE SCALE GENOMIC DNA]</scope>
    <source>
        <strain evidence="1">ATCC PRA-425</strain>
    </source>
</reference>
<dbReference type="SUPFAM" id="SSF52402">
    <property type="entry name" value="Adenine nucleotide alpha hydrolases-like"/>
    <property type="match status" value="1"/>
</dbReference>
<dbReference type="OrthoDB" id="411557at2759"/>
<dbReference type="EMBL" id="JAAPAO010000380">
    <property type="protein sequence ID" value="KAF4661373.1"/>
    <property type="molecule type" value="Genomic_DNA"/>
</dbReference>
<protein>
    <recommendedName>
        <fullName evidence="3">UspA domain-containing protein</fullName>
    </recommendedName>
</protein>
<sequence>MSMSLFRPIAFNAVRSFATAAAASVAPRRFLVAVGGSDMKGSIEAAKKAVSLANPGDNVECVHIPRPFPEQLLSSMSDPGAISAEGQQLFSAESLKNITENASEGIMKSVKEAIDQDAHTKGISTEYTVRPPSNNVKVELVQYVRDSLSNYVVVGPSPDYTGRMGQWLARSVRGASVVVVRDSCTRAPEW</sequence>
<dbReference type="InterPro" id="IPR014729">
    <property type="entry name" value="Rossmann-like_a/b/a_fold"/>
</dbReference>
<gene>
    <name evidence="1" type="ORF">FOL47_006734</name>
</gene>
<name>A0A7J6LQA3_PERCH</name>
<proteinExistence type="predicted"/>
<comment type="caution">
    <text evidence="1">The sequence shown here is derived from an EMBL/GenBank/DDBJ whole genome shotgun (WGS) entry which is preliminary data.</text>
</comment>
<keyword evidence="2" id="KW-1185">Reference proteome</keyword>
<evidence type="ECO:0000313" key="1">
    <source>
        <dbReference type="EMBL" id="KAF4661373.1"/>
    </source>
</evidence>
<dbReference type="Gene3D" id="3.40.50.620">
    <property type="entry name" value="HUPs"/>
    <property type="match status" value="1"/>
</dbReference>
<evidence type="ECO:0008006" key="3">
    <source>
        <dbReference type="Google" id="ProtNLM"/>
    </source>
</evidence>
<dbReference type="AlphaFoldDB" id="A0A7J6LQA3"/>
<dbReference type="Proteomes" id="UP000591131">
    <property type="component" value="Unassembled WGS sequence"/>
</dbReference>